<organism evidence="2 3">
    <name type="scientific">Clostridium cylindrosporum DSM 605</name>
    <dbReference type="NCBI Taxonomy" id="1121307"/>
    <lineage>
        <taxon>Bacteria</taxon>
        <taxon>Bacillati</taxon>
        <taxon>Bacillota</taxon>
        <taxon>Clostridia</taxon>
        <taxon>Eubacteriales</taxon>
        <taxon>Clostridiaceae</taxon>
        <taxon>Clostridium</taxon>
    </lineage>
</organism>
<dbReference type="GO" id="GO:0010181">
    <property type="term" value="F:FMN binding"/>
    <property type="evidence" value="ECO:0007669"/>
    <property type="project" value="InterPro"/>
</dbReference>
<dbReference type="InterPro" id="IPR052200">
    <property type="entry name" value="Protoporphyrinogen_IX_DH"/>
</dbReference>
<dbReference type="Proteomes" id="UP000036756">
    <property type="component" value="Unassembled WGS sequence"/>
</dbReference>
<keyword evidence="3" id="KW-1185">Reference proteome</keyword>
<evidence type="ECO:0000313" key="3">
    <source>
        <dbReference type="Proteomes" id="UP000036756"/>
    </source>
</evidence>
<protein>
    <submittedName>
        <fullName evidence="2">Flavodoxin</fullName>
    </submittedName>
</protein>
<dbReference type="GO" id="GO:0016651">
    <property type="term" value="F:oxidoreductase activity, acting on NAD(P)H"/>
    <property type="evidence" value="ECO:0007669"/>
    <property type="project" value="UniProtKB-ARBA"/>
</dbReference>
<dbReference type="InterPro" id="IPR029039">
    <property type="entry name" value="Flavoprotein-like_sf"/>
</dbReference>
<feature type="domain" description="Flavodoxin-like" evidence="1">
    <location>
        <begin position="5"/>
        <end position="152"/>
    </location>
</feature>
<dbReference type="Pfam" id="PF12724">
    <property type="entry name" value="Flavodoxin_5"/>
    <property type="match status" value="1"/>
</dbReference>
<dbReference type="GO" id="GO:0006783">
    <property type="term" value="P:heme biosynthetic process"/>
    <property type="evidence" value="ECO:0007669"/>
    <property type="project" value="TreeGrafter"/>
</dbReference>
<comment type="caution">
    <text evidence="2">The sequence shown here is derived from an EMBL/GenBank/DDBJ whole genome shotgun (WGS) entry which is preliminary data.</text>
</comment>
<proteinExistence type="predicted"/>
<dbReference type="EMBL" id="LFVU01000024">
    <property type="protein sequence ID" value="KMT22064.1"/>
    <property type="molecule type" value="Genomic_DNA"/>
</dbReference>
<dbReference type="GO" id="GO:0070819">
    <property type="term" value="F:menaquinone-dependent protoporphyrinogen oxidase activity"/>
    <property type="evidence" value="ECO:0007669"/>
    <property type="project" value="TreeGrafter"/>
</dbReference>
<dbReference type="OrthoDB" id="2146857at2"/>
<gene>
    <name evidence="2" type="ORF">CLCY_4c00360</name>
</gene>
<dbReference type="RefSeq" id="WP_048570167.1">
    <property type="nucleotide sequence ID" value="NZ_LFVU01000024.1"/>
</dbReference>
<evidence type="ECO:0000313" key="2">
    <source>
        <dbReference type="EMBL" id="KMT22064.1"/>
    </source>
</evidence>
<sequence>MDNKIAVIYKSKYGSTKKYAKWIAEKLNADLLKSDNIKPNELLKYNTLIYGGSLHAVGIKGVKLITKNINLLKDKKIAVFAVGCGPEKQESIKAIYNNNFKDPSTKQIKLFYLRGSFNFQKLGFIDKIMMNMLKSNIQKKKEPLSEEEKNLIACYTSPKDWTSIDAIEPIINYVNS</sequence>
<dbReference type="Gene3D" id="3.40.50.360">
    <property type="match status" value="1"/>
</dbReference>
<dbReference type="PATRIC" id="fig|1121307.3.peg.1689"/>
<dbReference type="InterPro" id="IPR001226">
    <property type="entry name" value="Flavodoxin_CS"/>
</dbReference>
<dbReference type="PANTHER" id="PTHR38030">
    <property type="entry name" value="PROTOPORPHYRINOGEN IX DEHYDROGENASE [MENAQUINONE]"/>
    <property type="match status" value="1"/>
</dbReference>
<dbReference type="InterPro" id="IPR008254">
    <property type="entry name" value="Flavodoxin/NO_synth"/>
</dbReference>
<name>A0A0J8DCT4_CLOCY</name>
<dbReference type="GO" id="GO:0009055">
    <property type="term" value="F:electron transfer activity"/>
    <property type="evidence" value="ECO:0007669"/>
    <property type="project" value="InterPro"/>
</dbReference>
<dbReference type="InterPro" id="IPR026816">
    <property type="entry name" value="Flavodoxin_dom"/>
</dbReference>
<dbReference type="PROSITE" id="PS50902">
    <property type="entry name" value="FLAVODOXIN_LIKE"/>
    <property type="match status" value="1"/>
</dbReference>
<dbReference type="AlphaFoldDB" id="A0A0J8DCT4"/>
<dbReference type="PANTHER" id="PTHR38030:SF2">
    <property type="entry name" value="PROTOPORPHYRINOGEN IX DEHYDROGENASE [QUINONE]"/>
    <property type="match status" value="1"/>
</dbReference>
<dbReference type="STRING" id="1121307.CLCY_4c00360"/>
<dbReference type="PROSITE" id="PS00201">
    <property type="entry name" value="FLAVODOXIN"/>
    <property type="match status" value="1"/>
</dbReference>
<accession>A0A0J8DCT4</accession>
<reference evidence="2 3" key="1">
    <citation type="submission" date="2015-06" db="EMBL/GenBank/DDBJ databases">
        <title>Draft genome sequence of the purine-degrading Clostridium cylindrosporum HC-1 (DSM 605).</title>
        <authorList>
            <person name="Poehlein A."/>
            <person name="Schiel-Bengelsdorf B."/>
            <person name="Bengelsdorf F."/>
            <person name="Daniel R."/>
            <person name="Duerre P."/>
        </authorList>
    </citation>
    <scope>NUCLEOTIDE SEQUENCE [LARGE SCALE GENOMIC DNA]</scope>
    <source>
        <strain evidence="2 3">DSM 605</strain>
    </source>
</reference>
<evidence type="ECO:0000259" key="1">
    <source>
        <dbReference type="PROSITE" id="PS50902"/>
    </source>
</evidence>
<dbReference type="SUPFAM" id="SSF52218">
    <property type="entry name" value="Flavoproteins"/>
    <property type="match status" value="1"/>
</dbReference>